<dbReference type="FunFam" id="1.20.120.1530:FF:000002">
    <property type="entry name" value="Two-component osmosensing histidine kinase"/>
    <property type="match status" value="8"/>
</dbReference>
<dbReference type="SUPFAM" id="SSF52172">
    <property type="entry name" value="CheY-like"/>
    <property type="match status" value="1"/>
</dbReference>
<feature type="domain" description="HAMP" evidence="13">
    <location>
        <begin position="1164"/>
        <end position="1216"/>
    </location>
</feature>
<evidence type="ECO:0000256" key="6">
    <source>
        <dbReference type="ARBA" id="ARBA00022741"/>
    </source>
</evidence>
<dbReference type="SUPFAM" id="SSF55874">
    <property type="entry name" value="ATPase domain of HSP90 chaperone/DNA topoisomerase II/histidine kinase"/>
    <property type="match status" value="1"/>
</dbReference>
<dbReference type="Gene3D" id="1.10.287.130">
    <property type="match status" value="1"/>
</dbReference>
<feature type="domain" description="HAMP" evidence="13">
    <location>
        <begin position="1532"/>
        <end position="1585"/>
    </location>
</feature>
<dbReference type="Gene3D" id="3.40.50.2300">
    <property type="match status" value="1"/>
</dbReference>
<dbReference type="CDD" id="cd17546">
    <property type="entry name" value="REC_hyHK_CKI1_RcsC-like"/>
    <property type="match status" value="1"/>
</dbReference>
<dbReference type="SUPFAM" id="SSF58104">
    <property type="entry name" value="Methyl-accepting chemotaxis protein (MCP) signaling domain"/>
    <property type="match status" value="9"/>
</dbReference>
<comment type="caution">
    <text evidence="14">The sequence shown here is derived from an EMBL/GenBank/DDBJ whole genome shotgun (WGS) entry which is preliminary data.</text>
</comment>
<dbReference type="PRINTS" id="PR00344">
    <property type="entry name" value="BCTRLSENSOR"/>
</dbReference>
<evidence type="ECO:0000256" key="7">
    <source>
        <dbReference type="ARBA" id="ARBA00022777"/>
    </source>
</evidence>
<evidence type="ECO:0000256" key="8">
    <source>
        <dbReference type="ARBA" id="ARBA00022840"/>
    </source>
</evidence>
<feature type="domain" description="HAMP" evidence="13">
    <location>
        <begin position="60"/>
        <end position="112"/>
    </location>
</feature>
<dbReference type="PANTHER" id="PTHR45339">
    <property type="entry name" value="HYBRID SIGNAL TRANSDUCTION HISTIDINE KINASE J"/>
    <property type="match status" value="1"/>
</dbReference>
<feature type="domain" description="HAMP" evidence="13">
    <location>
        <begin position="1348"/>
        <end position="1400"/>
    </location>
</feature>
<dbReference type="GO" id="GO:0000155">
    <property type="term" value="F:phosphorelay sensor kinase activity"/>
    <property type="evidence" value="ECO:0007669"/>
    <property type="project" value="InterPro"/>
</dbReference>
<dbReference type="InterPro" id="IPR003660">
    <property type="entry name" value="HAMP_dom"/>
</dbReference>
<feature type="domain" description="HAMP" evidence="13">
    <location>
        <begin position="704"/>
        <end position="756"/>
    </location>
</feature>
<dbReference type="PANTHER" id="PTHR45339:SF1">
    <property type="entry name" value="HYBRID SIGNAL TRANSDUCTION HISTIDINE KINASE J"/>
    <property type="match status" value="1"/>
</dbReference>
<feature type="domain" description="HAMP" evidence="13">
    <location>
        <begin position="888"/>
        <end position="940"/>
    </location>
</feature>
<dbReference type="SMART" id="SM00448">
    <property type="entry name" value="REC"/>
    <property type="match status" value="1"/>
</dbReference>
<dbReference type="Gene3D" id="1.10.287.950">
    <property type="entry name" value="Methyl-accepting chemotaxis protein"/>
    <property type="match status" value="1"/>
</dbReference>
<feature type="domain" description="Response regulatory" evidence="12">
    <location>
        <begin position="2085"/>
        <end position="2209"/>
    </location>
</feature>
<feature type="domain" description="HAMP" evidence="13">
    <location>
        <begin position="1440"/>
        <end position="1492"/>
    </location>
</feature>
<dbReference type="GO" id="GO:0071474">
    <property type="term" value="P:cellular hyperosmotic response"/>
    <property type="evidence" value="ECO:0007669"/>
    <property type="project" value="TreeGrafter"/>
</dbReference>
<dbReference type="GO" id="GO:0016020">
    <property type="term" value="C:membrane"/>
    <property type="evidence" value="ECO:0007669"/>
    <property type="project" value="InterPro"/>
</dbReference>
<evidence type="ECO:0000256" key="3">
    <source>
        <dbReference type="ARBA" id="ARBA00022553"/>
    </source>
</evidence>
<dbReference type="EMBL" id="JARJCW010000003">
    <property type="protein sequence ID" value="KAJ7226863.1"/>
    <property type="molecule type" value="Genomic_DNA"/>
</dbReference>
<keyword evidence="9" id="KW-0902">Two-component regulatory system</keyword>
<dbReference type="GO" id="GO:0005524">
    <property type="term" value="F:ATP binding"/>
    <property type="evidence" value="ECO:0007669"/>
    <property type="project" value="UniProtKB-KW"/>
</dbReference>
<evidence type="ECO:0000256" key="4">
    <source>
        <dbReference type="ARBA" id="ARBA00022679"/>
    </source>
</evidence>
<evidence type="ECO:0000256" key="1">
    <source>
        <dbReference type="ARBA" id="ARBA00000085"/>
    </source>
</evidence>
<dbReference type="InterPro" id="IPR001789">
    <property type="entry name" value="Sig_transdc_resp-reg_receiver"/>
</dbReference>
<dbReference type="FunFam" id="1.10.287.130:FF:000002">
    <property type="entry name" value="Two-component osmosensing histidine kinase"/>
    <property type="match status" value="1"/>
</dbReference>
<feature type="modified residue" description="4-aspartylphosphate" evidence="10">
    <location>
        <position position="2139"/>
    </location>
</feature>
<dbReference type="CDD" id="cd00082">
    <property type="entry name" value="HisKA"/>
    <property type="match status" value="1"/>
</dbReference>
<keyword evidence="4" id="KW-0808">Transferase</keyword>
<evidence type="ECO:0000259" key="12">
    <source>
        <dbReference type="PROSITE" id="PS50110"/>
    </source>
</evidence>
<dbReference type="Pfam" id="PF00072">
    <property type="entry name" value="Response_reg"/>
    <property type="match status" value="1"/>
</dbReference>
<dbReference type="SMART" id="SM00304">
    <property type="entry name" value="HAMP"/>
    <property type="match status" value="18"/>
</dbReference>
<keyword evidence="8" id="KW-0067">ATP-binding</keyword>
<dbReference type="PROSITE" id="PS50110">
    <property type="entry name" value="RESPONSE_REGULATORY"/>
    <property type="match status" value="1"/>
</dbReference>
<keyword evidence="15" id="KW-1185">Reference proteome</keyword>
<dbReference type="InterPro" id="IPR005467">
    <property type="entry name" value="His_kinase_dom"/>
</dbReference>
<evidence type="ECO:0000256" key="10">
    <source>
        <dbReference type="PROSITE-ProRule" id="PRU00169"/>
    </source>
</evidence>
<dbReference type="CDD" id="cd06225">
    <property type="entry name" value="HAMP"/>
    <property type="match status" value="17"/>
</dbReference>
<dbReference type="EC" id="2.7.13.3" evidence="2"/>
<sequence length="2235" mass="241907">MVQLKKVINSMVDNLGHFATEVTRVSRDVGTEGKLGAQAHVENVEGTWRELTNEVNTLAANLTTQVRSIAEVTTAVAKGDLSKQIRVSAKGEILNLKNTVNDMVLRLRTLAVEVTRVTLEVGNQGKLGGKAAVPDVEGVWSELVTNVNRMCLSLTEQVRSIATVTTAVAQGDLSQKVTIQAEGEISTLKDTVNRMVDQLNAFASEVTRVALEVGTEGRLGGQAKVLGVLGTWKDLTDNVNKMASNLTGQVRSISTVTKAVANGDLSKTMEVDVSGEMLDLKVTINEMVERLGKFSREVTRVALEVGTEGKLGGQAEVEGVQGTWRDLTDNVNKMASNLTTQVRSISTVTKAVANGDLAKTIDVNVSGEMLYLKVTINEMVERLRNFSSEVTRVALEVGTEGKLGGQAEVEGVQGTWRDLTDNVNKMASNLTTQVRSISEVTKAVAYGDLTKTINVDVRGEVLDLKVTINEMVERLRNFSSEVTRVALEVGTEGKLGGQAEVEGAQGTWKDLTDNVNKMASNLTSQVRKISEVTKAVAYGDLTKTIDVDVRGEMLDLKVTINEMVTRLGNFSSEVTRVALEVGTYGKLGGQAEVEGAQGTWKDLTDNVNKMASNLTSQVRKISEVTKAVAYGDLTKTIDVDVRGEMLDLKVTINEMVTRLGNFSSEVTRVALEVGTYGKLGGQAEVEGVQGTWKDLTDNVNKMASNLTSQVRSISEVTKAVAYGDLTKKINVDVRGEMLDLKVTINEMVTRLGNFSSEVTRVALEVGTYGKLGGQAEVEGVQGTWRDLTDNVNKMASNLTSQVRSISEVTKAVAYGDLNKTIDVDVRGEMLDLKVTINEMVTRLGNFSREVTRVALEVGTYGKLGGQAEVEGVQGTWKDLTDNVNKMASNLTTQVRSISEVTKAVAYGDLTKTIEVDVSGEILDLKVTINEMVDRLQNFSSEVTRVALDVGTYGKLGGQAKVEGVQGTWKDLTDNVNRMASNLTLQVRSISTVTKAVAHGDLSKKIDVDVSGEMLDLKVTINEMVERLGNFSSEVTRVALEVGTQGKLGGQAQVHGAQGTWKDLTDNVNKMALNLTFQVRSISLVTKAVALGDLNQKLEIDVSGEMLDLKVTINEMVERLQNFSSEVTRVALDVGTEGKLGGQARVEGVQGTWKDLTTNVNKMASNLTNQVRSISDVTTAVARGDLTKKVDVDVKGEMLDLKNTINDMVSQLNIFASEVTRVALDVGTEGKLGGQAQVKGVQGTWKDLTDNVNKMALNITNQVRSISDVTTAVARGDLTKQVEIDVKGEMLDLKSTINNMVSQLSIFASEVTRVALEVGTEGKLGGQATVKGVQGTWEALTNNVNKMAMNLTGQVRSISEVTKAVASGDLTKQVEIDVKGEMLDLKQTINGMVTQLHTLASEITRVSIEVGTEGKLGGQAMVQGTTGMWKTVTDNVNLMAQNLTDQVRSIALVTKAVAGGDLTKQVMITARGEILDLKDTVNAMTASLSQFASEVTRVAREVGTEGKLGGQAEVVGVQGTWKDLTDNVNTMANNLTLQVRTISDATKAVAGGDLTQKIKGLSVAGEILSLVNTINDMIDQLAVFASEVKKVALEVGTKGNMGVQAEVGSVQGIWLEITVSVNTMASSLTTQVRGFAQISKAASDGDFTSFITVEASGEMDELKSRINQMLYDLRDSIQKNTAAREAAELANRTKSEFLANMSHEIRTPMNGIIGMTELTLDSDLTRSQRESLLLVHSLARSLLLIIDDVLDISKIEAGRMTIEAVSYSLRQTVLDILKALVGRATQKGLDLILDIDFEIPDALIGDPLRLRQVITNLVGNAIKFTRVGYVALNIHLVATDPENVTLQFCVIDTGIGIAQDKLKVIFDTFCQADGSTTRVGDLTRYLVSSELILHIQEYGGTGLGLSISKRLTSLMQGDIWVESELGKGSKFYFTITSHINLQQSHDATLSKLAPFSKRTILFLDTLGDTTGVKERVAEIGLVPVVIHNVSEVASKDKCPDIDAIIVDSMLGTESLREHDHLRYIPIALVAPTIPRLNMKWCLENGISAHNTTPIEALDLSSVLLSALENSTVNLNRANEASNATYDILLAEDNLVNQKLAMKILEMYGHSIELSENGSLAVHAFIERALRNKPFDIILMDVSMPVMSGMEATQRIRQYEMQYNLTPTPIIALTAHAMIGDRERCLQAGMNDHITKPLRRVDLINTIKRLISEAGPSRPLLRKRGALTYPDYPQLTL</sequence>
<evidence type="ECO:0000313" key="15">
    <source>
        <dbReference type="Proteomes" id="UP001219525"/>
    </source>
</evidence>
<feature type="domain" description="HAMP" evidence="13">
    <location>
        <begin position="796"/>
        <end position="848"/>
    </location>
</feature>
<dbReference type="PROSITE" id="PS50109">
    <property type="entry name" value="HIS_KIN"/>
    <property type="match status" value="1"/>
</dbReference>
<accession>A0AAD6YQZ9</accession>
<evidence type="ECO:0000256" key="9">
    <source>
        <dbReference type="ARBA" id="ARBA00023012"/>
    </source>
</evidence>
<dbReference type="Pfam" id="PF00512">
    <property type="entry name" value="HisKA"/>
    <property type="match status" value="1"/>
</dbReference>
<feature type="domain" description="HAMP" evidence="13">
    <location>
        <begin position="244"/>
        <end position="296"/>
    </location>
</feature>
<dbReference type="Gene3D" id="1.20.120.1530">
    <property type="match status" value="10"/>
</dbReference>
<dbReference type="Proteomes" id="UP001219525">
    <property type="component" value="Unassembled WGS sequence"/>
</dbReference>
<feature type="domain" description="HAMP" evidence="13">
    <location>
        <begin position="1625"/>
        <end position="1677"/>
    </location>
</feature>
<feature type="domain" description="HAMP" evidence="13">
    <location>
        <begin position="980"/>
        <end position="1032"/>
    </location>
</feature>
<name>A0AAD6YQZ9_9AGAR</name>
<feature type="domain" description="HAMP" evidence="13">
    <location>
        <begin position="152"/>
        <end position="204"/>
    </location>
</feature>
<feature type="domain" description="HAMP" evidence="13">
    <location>
        <begin position="1256"/>
        <end position="1308"/>
    </location>
</feature>
<comment type="catalytic activity">
    <reaction evidence="1">
        <text>ATP + protein L-histidine = ADP + protein N-phospho-L-histidine.</text>
        <dbReference type="EC" id="2.7.13.3"/>
    </reaction>
</comment>
<feature type="domain" description="HAMP" evidence="13">
    <location>
        <begin position="520"/>
        <end position="572"/>
    </location>
</feature>
<reference evidence="14" key="1">
    <citation type="submission" date="2023-03" db="EMBL/GenBank/DDBJ databases">
        <title>Massive genome expansion in bonnet fungi (Mycena s.s.) driven by repeated elements and novel gene families across ecological guilds.</title>
        <authorList>
            <consortium name="Lawrence Berkeley National Laboratory"/>
            <person name="Harder C.B."/>
            <person name="Miyauchi S."/>
            <person name="Viragh M."/>
            <person name="Kuo A."/>
            <person name="Thoen E."/>
            <person name="Andreopoulos B."/>
            <person name="Lu D."/>
            <person name="Skrede I."/>
            <person name="Drula E."/>
            <person name="Henrissat B."/>
            <person name="Morin E."/>
            <person name="Kohler A."/>
            <person name="Barry K."/>
            <person name="LaButti K."/>
            <person name="Morin E."/>
            <person name="Salamov A."/>
            <person name="Lipzen A."/>
            <person name="Mereny Z."/>
            <person name="Hegedus B."/>
            <person name="Baldrian P."/>
            <person name="Stursova M."/>
            <person name="Weitz H."/>
            <person name="Taylor A."/>
            <person name="Grigoriev I.V."/>
            <person name="Nagy L.G."/>
            <person name="Martin F."/>
            <person name="Kauserud H."/>
        </authorList>
    </citation>
    <scope>NUCLEOTIDE SEQUENCE</scope>
    <source>
        <strain evidence="14">9144</strain>
    </source>
</reference>
<dbReference type="Gene3D" id="3.30.565.10">
    <property type="entry name" value="Histidine kinase-like ATPase, C-terminal domain"/>
    <property type="match status" value="1"/>
</dbReference>
<dbReference type="Pfam" id="PF00672">
    <property type="entry name" value="HAMP"/>
    <property type="match status" value="14"/>
</dbReference>
<feature type="domain" description="HAMP" evidence="13">
    <location>
        <begin position="1072"/>
        <end position="1124"/>
    </location>
</feature>
<dbReference type="Pfam" id="PF18947">
    <property type="entry name" value="HAMP_2"/>
    <property type="match status" value="3"/>
</dbReference>
<dbReference type="InterPro" id="IPR036097">
    <property type="entry name" value="HisK_dim/P_sf"/>
</dbReference>
<dbReference type="CDD" id="cd16922">
    <property type="entry name" value="HATPase_EvgS-ArcB-TorS-like"/>
    <property type="match status" value="1"/>
</dbReference>
<feature type="domain" description="HAMP" evidence="13">
    <location>
        <begin position="336"/>
        <end position="388"/>
    </location>
</feature>
<dbReference type="InterPro" id="IPR003594">
    <property type="entry name" value="HATPase_dom"/>
</dbReference>
<evidence type="ECO:0000259" key="13">
    <source>
        <dbReference type="PROSITE" id="PS50885"/>
    </source>
</evidence>
<dbReference type="SMART" id="SM00387">
    <property type="entry name" value="HATPase_c"/>
    <property type="match status" value="1"/>
</dbReference>
<evidence type="ECO:0000313" key="14">
    <source>
        <dbReference type="EMBL" id="KAJ7226863.1"/>
    </source>
</evidence>
<protein>
    <recommendedName>
        <fullName evidence="2">histidine kinase</fullName>
        <ecNumber evidence="2">2.7.13.3</ecNumber>
    </recommendedName>
</protein>
<gene>
    <name evidence="14" type="ORF">GGX14DRAFT_488325</name>
</gene>
<keyword evidence="6" id="KW-0547">Nucleotide-binding</keyword>
<dbReference type="PROSITE" id="PS50885">
    <property type="entry name" value="HAMP"/>
    <property type="match status" value="18"/>
</dbReference>
<feature type="domain" description="HAMP" evidence="13">
    <location>
        <begin position="428"/>
        <end position="480"/>
    </location>
</feature>
<dbReference type="InterPro" id="IPR011006">
    <property type="entry name" value="CheY-like_superfamily"/>
</dbReference>
<keyword evidence="3 10" id="KW-0597">Phosphoprotein</keyword>
<feature type="domain" description="Histidine kinase" evidence="11">
    <location>
        <begin position="1699"/>
        <end position="1938"/>
    </location>
</feature>
<dbReference type="InterPro" id="IPR003661">
    <property type="entry name" value="HisK_dim/P_dom"/>
</dbReference>
<organism evidence="14 15">
    <name type="scientific">Mycena pura</name>
    <dbReference type="NCBI Taxonomy" id="153505"/>
    <lineage>
        <taxon>Eukaryota</taxon>
        <taxon>Fungi</taxon>
        <taxon>Dikarya</taxon>
        <taxon>Basidiomycota</taxon>
        <taxon>Agaricomycotina</taxon>
        <taxon>Agaricomycetes</taxon>
        <taxon>Agaricomycetidae</taxon>
        <taxon>Agaricales</taxon>
        <taxon>Marasmiineae</taxon>
        <taxon>Mycenaceae</taxon>
        <taxon>Mycena</taxon>
    </lineage>
</organism>
<evidence type="ECO:0000259" key="11">
    <source>
        <dbReference type="PROSITE" id="PS50109"/>
    </source>
</evidence>
<keyword evidence="5" id="KW-0677">Repeat</keyword>
<evidence type="ECO:0000256" key="5">
    <source>
        <dbReference type="ARBA" id="ARBA00022737"/>
    </source>
</evidence>
<feature type="domain" description="HAMP" evidence="13">
    <location>
        <begin position="612"/>
        <end position="664"/>
    </location>
</feature>
<evidence type="ECO:0000256" key="2">
    <source>
        <dbReference type="ARBA" id="ARBA00012438"/>
    </source>
</evidence>
<dbReference type="Pfam" id="PF02518">
    <property type="entry name" value="HATPase_c"/>
    <property type="match status" value="1"/>
</dbReference>
<keyword evidence="7" id="KW-0418">Kinase</keyword>
<dbReference type="InterPro" id="IPR004358">
    <property type="entry name" value="Sig_transdc_His_kin-like_C"/>
</dbReference>
<dbReference type="InterPro" id="IPR036890">
    <property type="entry name" value="HATPase_C_sf"/>
</dbReference>
<proteinExistence type="predicted"/>
<dbReference type="SUPFAM" id="SSF47384">
    <property type="entry name" value="Homodimeric domain of signal transducing histidine kinase"/>
    <property type="match status" value="1"/>
</dbReference>
<dbReference type="SMART" id="SM00388">
    <property type="entry name" value="HisKA"/>
    <property type="match status" value="1"/>
</dbReference>